<evidence type="ECO:0000256" key="1">
    <source>
        <dbReference type="SAM" id="MobiDB-lite"/>
    </source>
</evidence>
<gene>
    <name evidence="2" type="ORF">GGB84_004516</name>
</gene>
<dbReference type="EMBL" id="DAAYTU010000043">
    <property type="protein sequence ID" value="HAG5772748.1"/>
    <property type="molecule type" value="Genomic_DNA"/>
</dbReference>
<feature type="region of interest" description="Disordered" evidence="1">
    <location>
        <begin position="1"/>
        <end position="35"/>
    </location>
</feature>
<accession>A0A765T673</accession>
<reference evidence="2" key="1">
    <citation type="journal article" date="2018" name="Genome Biol.">
        <title>SKESA: strategic k-mer extension for scrupulous assemblies.</title>
        <authorList>
            <person name="Souvorov A."/>
            <person name="Agarwala R."/>
            <person name="Lipman D.J."/>
        </authorList>
    </citation>
    <scope>NUCLEOTIDE SEQUENCE [LARGE SCALE GENOMIC DNA]</scope>
    <source>
        <strain evidence="2">1839</strain>
    </source>
</reference>
<organism evidence="2">
    <name type="scientific">Escherichia coli</name>
    <dbReference type="NCBI Taxonomy" id="562"/>
    <lineage>
        <taxon>Bacteria</taxon>
        <taxon>Pseudomonadati</taxon>
        <taxon>Pseudomonadota</taxon>
        <taxon>Gammaproteobacteria</taxon>
        <taxon>Enterobacterales</taxon>
        <taxon>Enterobacteriaceae</taxon>
        <taxon>Escherichia</taxon>
    </lineage>
</organism>
<reference evidence="2" key="2">
    <citation type="submission" date="2020-02" db="EMBL/GenBank/DDBJ databases">
        <authorList>
            <consortium name="NCBI Pathogen Detection Project"/>
        </authorList>
    </citation>
    <scope>NUCLEOTIDE SEQUENCE</scope>
    <source>
        <strain evidence="2">1839</strain>
    </source>
</reference>
<name>A0A765T673_ECOLX</name>
<protein>
    <submittedName>
        <fullName evidence="2">Uncharacterized protein</fullName>
    </submittedName>
</protein>
<proteinExistence type="predicted"/>
<sequence length="74" mass="8241">MAGLTKAQRAQRDAAQKNAVSERKAAQTREPQKTPIKLVVMMTENQIFPGAPTIANVHPDEVDNWKALGWKTQE</sequence>
<comment type="caution">
    <text evidence="2">The sequence shown here is derived from an EMBL/GenBank/DDBJ whole genome shotgun (WGS) entry which is preliminary data.</text>
</comment>
<dbReference type="AlphaFoldDB" id="A0A765T673"/>
<evidence type="ECO:0000313" key="2">
    <source>
        <dbReference type="EMBL" id="HAG5772748.1"/>
    </source>
</evidence>
<feature type="compositionally biased region" description="Basic and acidic residues" evidence="1">
    <location>
        <begin position="10"/>
        <end position="32"/>
    </location>
</feature>